<evidence type="ECO:0008006" key="3">
    <source>
        <dbReference type="Google" id="ProtNLM"/>
    </source>
</evidence>
<keyword evidence="2" id="KW-1185">Reference proteome</keyword>
<sequence>MLWLLCDIGLKFDVAQVCRYWRDVALHNYIFWSSISVCDTKSDCGRVPIALQRSGSTTMLHIEFWFTNGRTARDIWPASALTALVPYVARIEELDVDLASSYSDTLSFRAAEALFNSNLEFLALKTLCLVGPDVGDTPRLSLKVPRLRFLDFDHIHPEDPNTLLVPSLEHIRFCESDLKSVETLSHIFTQCPRVGLVVLQSRDQRLRKTVGTLHALCAHGPVRRPST</sequence>
<reference evidence="1" key="1">
    <citation type="submission" date="2023-03" db="EMBL/GenBank/DDBJ databases">
        <title>Massive genome expansion in bonnet fungi (Mycena s.s.) driven by repeated elements and novel gene families across ecological guilds.</title>
        <authorList>
            <consortium name="Lawrence Berkeley National Laboratory"/>
            <person name="Harder C.B."/>
            <person name="Miyauchi S."/>
            <person name="Viragh M."/>
            <person name="Kuo A."/>
            <person name="Thoen E."/>
            <person name="Andreopoulos B."/>
            <person name="Lu D."/>
            <person name="Skrede I."/>
            <person name="Drula E."/>
            <person name="Henrissat B."/>
            <person name="Morin E."/>
            <person name="Kohler A."/>
            <person name="Barry K."/>
            <person name="LaButti K."/>
            <person name="Morin E."/>
            <person name="Salamov A."/>
            <person name="Lipzen A."/>
            <person name="Mereny Z."/>
            <person name="Hegedus B."/>
            <person name="Baldrian P."/>
            <person name="Stursova M."/>
            <person name="Weitz H."/>
            <person name="Taylor A."/>
            <person name="Grigoriev I.V."/>
            <person name="Nagy L.G."/>
            <person name="Martin F."/>
            <person name="Kauserud H."/>
        </authorList>
    </citation>
    <scope>NUCLEOTIDE SEQUENCE</scope>
    <source>
        <strain evidence="1">CBHHK002</strain>
    </source>
</reference>
<protein>
    <recommendedName>
        <fullName evidence="3">F-box domain-containing protein</fullName>
    </recommendedName>
</protein>
<comment type="caution">
    <text evidence="1">The sequence shown here is derived from an EMBL/GenBank/DDBJ whole genome shotgun (WGS) entry which is preliminary data.</text>
</comment>
<dbReference type="Proteomes" id="UP001218218">
    <property type="component" value="Unassembled WGS sequence"/>
</dbReference>
<accession>A0AAD7AI68</accession>
<dbReference type="EMBL" id="JARIHO010000006">
    <property type="protein sequence ID" value="KAJ7359542.1"/>
    <property type="molecule type" value="Genomic_DNA"/>
</dbReference>
<dbReference type="AlphaFoldDB" id="A0AAD7AI68"/>
<evidence type="ECO:0000313" key="1">
    <source>
        <dbReference type="EMBL" id="KAJ7359542.1"/>
    </source>
</evidence>
<evidence type="ECO:0000313" key="2">
    <source>
        <dbReference type="Proteomes" id="UP001218218"/>
    </source>
</evidence>
<gene>
    <name evidence="1" type="ORF">DFH08DRAFT_846343</name>
</gene>
<organism evidence="1 2">
    <name type="scientific">Mycena albidolilacea</name>
    <dbReference type="NCBI Taxonomy" id="1033008"/>
    <lineage>
        <taxon>Eukaryota</taxon>
        <taxon>Fungi</taxon>
        <taxon>Dikarya</taxon>
        <taxon>Basidiomycota</taxon>
        <taxon>Agaricomycotina</taxon>
        <taxon>Agaricomycetes</taxon>
        <taxon>Agaricomycetidae</taxon>
        <taxon>Agaricales</taxon>
        <taxon>Marasmiineae</taxon>
        <taxon>Mycenaceae</taxon>
        <taxon>Mycena</taxon>
    </lineage>
</organism>
<proteinExistence type="predicted"/>
<name>A0AAD7AI68_9AGAR</name>